<organism evidence="14 15">
    <name type="scientific">Colocasia esculenta</name>
    <name type="common">Wild taro</name>
    <name type="synonym">Arum esculentum</name>
    <dbReference type="NCBI Taxonomy" id="4460"/>
    <lineage>
        <taxon>Eukaryota</taxon>
        <taxon>Viridiplantae</taxon>
        <taxon>Streptophyta</taxon>
        <taxon>Embryophyta</taxon>
        <taxon>Tracheophyta</taxon>
        <taxon>Spermatophyta</taxon>
        <taxon>Magnoliopsida</taxon>
        <taxon>Liliopsida</taxon>
        <taxon>Araceae</taxon>
        <taxon>Aroideae</taxon>
        <taxon>Colocasieae</taxon>
        <taxon>Colocasia</taxon>
    </lineage>
</organism>
<keyword evidence="5" id="KW-0808">Transferase</keyword>
<dbReference type="GO" id="GO:0034625">
    <property type="term" value="P:fatty acid elongation, monounsaturated fatty acid"/>
    <property type="evidence" value="ECO:0007669"/>
    <property type="project" value="TreeGrafter"/>
</dbReference>
<dbReference type="GO" id="GO:0034626">
    <property type="term" value="P:fatty acid elongation, polyunsaturated fatty acid"/>
    <property type="evidence" value="ECO:0007669"/>
    <property type="project" value="TreeGrafter"/>
</dbReference>
<dbReference type="GO" id="GO:0030148">
    <property type="term" value="P:sphingolipid biosynthetic process"/>
    <property type="evidence" value="ECO:0007669"/>
    <property type="project" value="TreeGrafter"/>
</dbReference>
<comment type="subcellular location">
    <subcellularLocation>
        <location evidence="1">Membrane</location>
        <topology evidence="1">Multi-pass membrane protein</topology>
    </subcellularLocation>
</comment>
<proteinExistence type="inferred from homology"/>
<dbReference type="GO" id="GO:0042761">
    <property type="term" value="P:very long-chain fatty acid biosynthetic process"/>
    <property type="evidence" value="ECO:0007669"/>
    <property type="project" value="TreeGrafter"/>
</dbReference>
<dbReference type="PROSITE" id="PS01188">
    <property type="entry name" value="ELO"/>
    <property type="match status" value="1"/>
</dbReference>
<feature type="transmembrane region" description="Helical" evidence="13">
    <location>
        <begin position="251"/>
        <end position="270"/>
    </location>
</feature>
<dbReference type="GO" id="GO:0009922">
    <property type="term" value="F:fatty acid elongase activity"/>
    <property type="evidence" value="ECO:0007669"/>
    <property type="project" value="UniProtKB-EC"/>
</dbReference>
<comment type="catalytic activity">
    <reaction evidence="12">
        <text>a very-long-chain acyl-CoA + malonyl-CoA + H(+) = a very-long-chain 3-oxoacyl-CoA + CO2 + CoA</text>
        <dbReference type="Rhea" id="RHEA:32727"/>
        <dbReference type="ChEBI" id="CHEBI:15378"/>
        <dbReference type="ChEBI" id="CHEBI:16526"/>
        <dbReference type="ChEBI" id="CHEBI:57287"/>
        <dbReference type="ChEBI" id="CHEBI:57384"/>
        <dbReference type="ChEBI" id="CHEBI:90725"/>
        <dbReference type="ChEBI" id="CHEBI:90736"/>
        <dbReference type="EC" id="2.3.1.199"/>
    </reaction>
</comment>
<dbReference type="InterPro" id="IPR030457">
    <property type="entry name" value="ELO_CS"/>
</dbReference>
<feature type="transmembrane region" description="Helical" evidence="13">
    <location>
        <begin position="125"/>
        <end position="148"/>
    </location>
</feature>
<evidence type="ECO:0000256" key="13">
    <source>
        <dbReference type="SAM" id="Phobius"/>
    </source>
</evidence>
<gene>
    <name evidence="14" type="ORF">Taro_007089</name>
</gene>
<keyword evidence="11" id="KW-0275">Fatty acid biosynthesis</keyword>
<evidence type="ECO:0000256" key="4">
    <source>
        <dbReference type="ARBA" id="ARBA00022516"/>
    </source>
</evidence>
<reference evidence="14" key="1">
    <citation type="submission" date="2017-07" db="EMBL/GenBank/DDBJ databases">
        <title>Taro Niue Genome Assembly and Annotation.</title>
        <authorList>
            <person name="Atibalentja N."/>
            <person name="Keating K."/>
            <person name="Fields C.J."/>
        </authorList>
    </citation>
    <scope>NUCLEOTIDE SEQUENCE</scope>
    <source>
        <strain evidence="14">Niue_2</strain>
        <tissue evidence="14">Leaf</tissue>
    </source>
</reference>
<evidence type="ECO:0000256" key="11">
    <source>
        <dbReference type="ARBA" id="ARBA00023160"/>
    </source>
</evidence>
<dbReference type="PANTHER" id="PTHR11157:SF134">
    <property type="entry name" value="ELONGATION OF FATTY ACIDS PROTEIN 1-RELATED"/>
    <property type="match status" value="1"/>
</dbReference>
<evidence type="ECO:0000256" key="6">
    <source>
        <dbReference type="ARBA" id="ARBA00022692"/>
    </source>
</evidence>
<dbReference type="AlphaFoldDB" id="A0A843TT31"/>
<feature type="transmembrane region" description="Helical" evidence="13">
    <location>
        <begin position="84"/>
        <end position="105"/>
    </location>
</feature>
<dbReference type="GO" id="GO:0019367">
    <property type="term" value="P:fatty acid elongation, saturated fatty acid"/>
    <property type="evidence" value="ECO:0007669"/>
    <property type="project" value="TreeGrafter"/>
</dbReference>
<keyword evidence="9" id="KW-0443">Lipid metabolism</keyword>
<feature type="transmembrane region" description="Helical" evidence="13">
    <location>
        <begin position="180"/>
        <end position="200"/>
    </location>
</feature>
<dbReference type="EMBL" id="NMUH01000220">
    <property type="protein sequence ID" value="MQL74718.1"/>
    <property type="molecule type" value="Genomic_DNA"/>
</dbReference>
<evidence type="ECO:0000313" key="14">
    <source>
        <dbReference type="EMBL" id="MQL74718.1"/>
    </source>
</evidence>
<evidence type="ECO:0000256" key="1">
    <source>
        <dbReference type="ARBA" id="ARBA00004141"/>
    </source>
</evidence>
<evidence type="ECO:0000256" key="3">
    <source>
        <dbReference type="ARBA" id="ARBA00012307"/>
    </source>
</evidence>
<dbReference type="OrthoDB" id="434092at2759"/>
<dbReference type="InterPro" id="IPR002076">
    <property type="entry name" value="ELO_fam"/>
</dbReference>
<dbReference type="GO" id="GO:0005789">
    <property type="term" value="C:endoplasmic reticulum membrane"/>
    <property type="evidence" value="ECO:0007669"/>
    <property type="project" value="TreeGrafter"/>
</dbReference>
<evidence type="ECO:0000256" key="12">
    <source>
        <dbReference type="ARBA" id="ARBA00047375"/>
    </source>
</evidence>
<name>A0A843TT31_COLES</name>
<dbReference type="Proteomes" id="UP000652761">
    <property type="component" value="Unassembled WGS sequence"/>
</dbReference>
<accession>A0A843TT31</accession>
<evidence type="ECO:0000256" key="5">
    <source>
        <dbReference type="ARBA" id="ARBA00022679"/>
    </source>
</evidence>
<evidence type="ECO:0000256" key="9">
    <source>
        <dbReference type="ARBA" id="ARBA00023098"/>
    </source>
</evidence>
<sequence length="288" mass="32418">MAAAGAATPARLYATMRWWLVEHPAVAAFEWKPLRTWGSSPFFAASAVLAYLVLTLLLRPLLLHGHSTPLRRRFVRLISPLHNAFLLLLSLAMAVGCSLAAAAQMPSPSWLFCFPPSSTSARGPVFFWAYAFYLSKLVELVDTLLILLAADSRRLSFLHVYHHAVVVVMCYLWLTARQSLLPVALVTNASVHVVMYGYYLCSSLGWRWPPRWKRAVTSCQIVQFCFSFAVSMVFLWLHFFGAGGDGCSGFWAWVFNAFFNASLLALFLDFRKTNYRPSKLSKPEDKAH</sequence>
<comment type="similarity">
    <text evidence="2">Belongs to the ELO family.</text>
</comment>
<feature type="transmembrane region" description="Helical" evidence="13">
    <location>
        <begin position="155"/>
        <end position="174"/>
    </location>
</feature>
<evidence type="ECO:0000256" key="10">
    <source>
        <dbReference type="ARBA" id="ARBA00023136"/>
    </source>
</evidence>
<keyword evidence="4" id="KW-0444">Lipid biosynthesis</keyword>
<dbReference type="EC" id="2.3.1.199" evidence="3"/>
<keyword evidence="8 13" id="KW-1133">Transmembrane helix</keyword>
<feature type="transmembrane region" description="Helical" evidence="13">
    <location>
        <begin position="42"/>
        <end position="63"/>
    </location>
</feature>
<keyword evidence="7" id="KW-0276">Fatty acid metabolism</keyword>
<evidence type="ECO:0000313" key="15">
    <source>
        <dbReference type="Proteomes" id="UP000652761"/>
    </source>
</evidence>
<dbReference type="Pfam" id="PF01151">
    <property type="entry name" value="ELO"/>
    <property type="match status" value="1"/>
</dbReference>
<feature type="transmembrane region" description="Helical" evidence="13">
    <location>
        <begin position="221"/>
        <end position="239"/>
    </location>
</feature>
<comment type="caution">
    <text evidence="14">The sequence shown here is derived from an EMBL/GenBank/DDBJ whole genome shotgun (WGS) entry which is preliminary data.</text>
</comment>
<keyword evidence="6 13" id="KW-0812">Transmembrane</keyword>
<protein>
    <recommendedName>
        <fullName evidence="3">very-long-chain 3-oxoacyl-CoA synthase</fullName>
        <ecNumber evidence="3">2.3.1.199</ecNumber>
    </recommendedName>
</protein>
<keyword evidence="15" id="KW-1185">Reference proteome</keyword>
<evidence type="ECO:0000256" key="7">
    <source>
        <dbReference type="ARBA" id="ARBA00022832"/>
    </source>
</evidence>
<dbReference type="PANTHER" id="PTHR11157">
    <property type="entry name" value="FATTY ACID ACYL TRANSFERASE-RELATED"/>
    <property type="match status" value="1"/>
</dbReference>
<keyword evidence="10 13" id="KW-0472">Membrane</keyword>
<evidence type="ECO:0000256" key="8">
    <source>
        <dbReference type="ARBA" id="ARBA00022989"/>
    </source>
</evidence>
<evidence type="ECO:0000256" key="2">
    <source>
        <dbReference type="ARBA" id="ARBA00007263"/>
    </source>
</evidence>